<proteinExistence type="inferred from homology"/>
<dbReference type="AlphaFoldDB" id="A0A8J7W663"/>
<accession>A0A8J7W663</accession>
<dbReference type="PANTHER" id="PTHR43630">
    <property type="entry name" value="POLY-BETA-1,6-N-ACETYL-D-GLUCOSAMINE SYNTHASE"/>
    <property type="match status" value="1"/>
</dbReference>
<keyword evidence="3 7" id="KW-0808">Transferase</keyword>
<evidence type="ECO:0000256" key="1">
    <source>
        <dbReference type="ARBA" id="ARBA00006739"/>
    </source>
</evidence>
<feature type="transmembrane region" description="Helical" evidence="4">
    <location>
        <begin position="355"/>
        <end position="378"/>
    </location>
</feature>
<evidence type="ECO:0000256" key="3">
    <source>
        <dbReference type="ARBA" id="ARBA00022679"/>
    </source>
</evidence>
<dbReference type="SUPFAM" id="SSF53448">
    <property type="entry name" value="Nucleotide-diphospho-sugar transferases"/>
    <property type="match status" value="1"/>
</dbReference>
<keyword evidence="2 7" id="KW-0328">Glycosyltransferase</keyword>
<reference evidence="7" key="2">
    <citation type="submission" date="2021-04" db="EMBL/GenBank/DDBJ databases">
        <authorList>
            <person name="Liu J."/>
        </authorList>
    </citation>
    <scope>NUCLEOTIDE SEQUENCE</scope>
    <source>
        <strain evidence="7">BAD-6</strain>
    </source>
</reference>
<name>A0A8J7W663_9FIRM</name>
<dbReference type="Gene3D" id="3.90.550.10">
    <property type="entry name" value="Spore Coat Polysaccharide Biosynthesis Protein SpsA, Chain A"/>
    <property type="match status" value="1"/>
</dbReference>
<evidence type="ECO:0000259" key="6">
    <source>
        <dbReference type="Pfam" id="PF13632"/>
    </source>
</evidence>
<gene>
    <name evidence="7" type="ORF">KCX82_17300</name>
</gene>
<organism evidence="7 8">
    <name type="scientific">Sinanaerobacter chloroacetimidivorans</name>
    <dbReference type="NCBI Taxonomy" id="2818044"/>
    <lineage>
        <taxon>Bacteria</taxon>
        <taxon>Bacillati</taxon>
        <taxon>Bacillota</taxon>
        <taxon>Clostridia</taxon>
        <taxon>Peptostreptococcales</taxon>
        <taxon>Anaerovoracaceae</taxon>
        <taxon>Sinanaerobacter</taxon>
    </lineage>
</organism>
<sequence>MELLEFAVDFFIVITMFIFIYNIVYSLLTLLFILASAFSLSDFVMNRVHMRSLNLNDQSSHIPISILVPAYNEKLTIVSSIESLLCLDYPGYEIVVVNDGSTDGMEELIIEHFGLHQVFRPIRRSIQTKPCRSIFETKIGRTRLTLVNKENGGKADALNTGINVSNYPLFVAMDADSMLQANALKRIVYHFVKSEKTIVVGGNIKVGNNCILKNGIISRIAPTKNPLIIFQTIEYLRVFLSSRVALNLFNLNIIISGAFGLFKKKAVIEVGGYDVATIGEDMELIMKLHEYNISRGNEYIIHYAPDAMCYTQSPEDLKSLKSQRMRWHIGLMDSLFKYKHIIFNTKYKMFGFMPVSYYAIFELGAPIVDIFGFILIPIAYFTGYVSIDVFLFYFLCFSIYNISISFVSICFEAYLFKAPFTKAMVVQLVLFSILECLGYRQICSYFRILGMIRFNKARNTWGKIHRVKTEYHDSYL</sequence>
<dbReference type="Proteomes" id="UP000675664">
    <property type="component" value="Unassembled WGS sequence"/>
</dbReference>
<dbReference type="InterPro" id="IPR001173">
    <property type="entry name" value="Glyco_trans_2-like"/>
</dbReference>
<dbReference type="CDD" id="cd06423">
    <property type="entry name" value="CESA_like"/>
    <property type="match status" value="1"/>
</dbReference>
<dbReference type="EC" id="2.4.-.-" evidence="7"/>
<comment type="caution">
    <text evidence="7">The sequence shown here is derived from an EMBL/GenBank/DDBJ whole genome shotgun (WGS) entry which is preliminary data.</text>
</comment>
<dbReference type="GO" id="GO:0016757">
    <property type="term" value="F:glycosyltransferase activity"/>
    <property type="evidence" value="ECO:0007669"/>
    <property type="project" value="UniProtKB-KW"/>
</dbReference>
<feature type="transmembrane region" description="Helical" evidence="4">
    <location>
        <begin position="390"/>
        <end position="411"/>
    </location>
</feature>
<keyword evidence="4" id="KW-1133">Transmembrane helix</keyword>
<keyword evidence="4" id="KW-0472">Membrane</keyword>
<evidence type="ECO:0000313" key="7">
    <source>
        <dbReference type="EMBL" id="MBR0599645.1"/>
    </source>
</evidence>
<comment type="similarity">
    <text evidence="1">Belongs to the glycosyltransferase 2 family.</text>
</comment>
<evidence type="ECO:0000256" key="2">
    <source>
        <dbReference type="ARBA" id="ARBA00022676"/>
    </source>
</evidence>
<dbReference type="Pfam" id="PF13632">
    <property type="entry name" value="Glyco_trans_2_3"/>
    <property type="match status" value="1"/>
</dbReference>
<evidence type="ECO:0000256" key="4">
    <source>
        <dbReference type="SAM" id="Phobius"/>
    </source>
</evidence>
<reference evidence="7" key="1">
    <citation type="submission" date="2021-04" db="EMBL/GenBank/DDBJ databases">
        <title>Sinoanaerobacter chloroacetimidivorans sp. nov., an obligate anaerobic bacterium isolated from anaerobic sludge.</title>
        <authorList>
            <person name="Bao Y."/>
        </authorList>
    </citation>
    <scope>NUCLEOTIDE SEQUENCE</scope>
    <source>
        <strain evidence="7">BAD-6</strain>
    </source>
</reference>
<keyword evidence="4" id="KW-0812">Transmembrane</keyword>
<dbReference type="Pfam" id="PF00535">
    <property type="entry name" value="Glycos_transf_2"/>
    <property type="match status" value="1"/>
</dbReference>
<protein>
    <submittedName>
        <fullName evidence="7">Glycosyltransferase</fullName>
        <ecNumber evidence="7">2.4.-.-</ecNumber>
    </submittedName>
</protein>
<evidence type="ECO:0000313" key="8">
    <source>
        <dbReference type="Proteomes" id="UP000675664"/>
    </source>
</evidence>
<feature type="domain" description="Glycosyltransferase 2-like" evidence="6">
    <location>
        <begin position="170"/>
        <end position="396"/>
    </location>
</feature>
<dbReference type="RefSeq" id="WP_227019784.1">
    <property type="nucleotide sequence ID" value="NZ_JAGSND010000015.1"/>
</dbReference>
<dbReference type="PANTHER" id="PTHR43630:SF1">
    <property type="entry name" value="POLY-BETA-1,6-N-ACETYL-D-GLUCOSAMINE SYNTHASE"/>
    <property type="match status" value="1"/>
</dbReference>
<feature type="transmembrane region" description="Helical" evidence="4">
    <location>
        <begin position="12"/>
        <end position="40"/>
    </location>
</feature>
<feature type="domain" description="Glycosyltransferase 2-like" evidence="5">
    <location>
        <begin position="65"/>
        <end position="125"/>
    </location>
</feature>
<evidence type="ECO:0000259" key="5">
    <source>
        <dbReference type="Pfam" id="PF00535"/>
    </source>
</evidence>
<dbReference type="InterPro" id="IPR029044">
    <property type="entry name" value="Nucleotide-diphossugar_trans"/>
</dbReference>
<dbReference type="EMBL" id="JAGSND010000015">
    <property type="protein sequence ID" value="MBR0599645.1"/>
    <property type="molecule type" value="Genomic_DNA"/>
</dbReference>
<keyword evidence="8" id="KW-1185">Reference proteome</keyword>